<organism evidence="2 3">
    <name type="scientific">Aureibacter tunicatorum</name>
    <dbReference type="NCBI Taxonomy" id="866807"/>
    <lineage>
        <taxon>Bacteria</taxon>
        <taxon>Pseudomonadati</taxon>
        <taxon>Bacteroidota</taxon>
        <taxon>Cytophagia</taxon>
        <taxon>Cytophagales</taxon>
        <taxon>Persicobacteraceae</taxon>
        <taxon>Aureibacter</taxon>
    </lineage>
</organism>
<evidence type="ECO:0000313" key="2">
    <source>
        <dbReference type="EMBL" id="MDR6241996.1"/>
    </source>
</evidence>
<comment type="caution">
    <text evidence="2">The sequence shown here is derived from an EMBL/GenBank/DDBJ whole genome shotgun (WGS) entry which is preliminary data.</text>
</comment>
<evidence type="ECO:0000256" key="1">
    <source>
        <dbReference type="SAM" id="Phobius"/>
    </source>
</evidence>
<name>A0AAE3XU94_9BACT</name>
<evidence type="ECO:0008006" key="4">
    <source>
        <dbReference type="Google" id="ProtNLM"/>
    </source>
</evidence>
<dbReference type="InterPro" id="IPR004963">
    <property type="entry name" value="PAE/NOTUM"/>
</dbReference>
<evidence type="ECO:0000313" key="3">
    <source>
        <dbReference type="Proteomes" id="UP001185092"/>
    </source>
</evidence>
<keyword evidence="1" id="KW-1133">Transmembrane helix</keyword>
<reference evidence="2" key="1">
    <citation type="submission" date="2023-07" db="EMBL/GenBank/DDBJ databases">
        <title>Genomic Encyclopedia of Type Strains, Phase IV (KMG-IV): sequencing the most valuable type-strain genomes for metagenomic binning, comparative biology and taxonomic classification.</title>
        <authorList>
            <person name="Goeker M."/>
        </authorList>
    </citation>
    <scope>NUCLEOTIDE SEQUENCE</scope>
    <source>
        <strain evidence="2">DSM 26174</strain>
    </source>
</reference>
<dbReference type="Pfam" id="PF03283">
    <property type="entry name" value="PAE"/>
    <property type="match status" value="1"/>
</dbReference>
<keyword evidence="3" id="KW-1185">Reference proteome</keyword>
<accession>A0AAE3XU94</accession>
<dbReference type="Proteomes" id="UP001185092">
    <property type="component" value="Unassembled WGS sequence"/>
</dbReference>
<dbReference type="PANTHER" id="PTHR21562:SF83">
    <property type="entry name" value="PECTIN ACETYLESTERASE 4"/>
    <property type="match status" value="1"/>
</dbReference>
<dbReference type="InterPro" id="IPR029058">
    <property type="entry name" value="AB_hydrolase_fold"/>
</dbReference>
<keyword evidence="1" id="KW-0812">Transmembrane</keyword>
<dbReference type="AlphaFoldDB" id="A0AAE3XU94"/>
<dbReference type="SUPFAM" id="SSF53474">
    <property type="entry name" value="alpha/beta-Hydrolases"/>
    <property type="match status" value="1"/>
</dbReference>
<dbReference type="EMBL" id="JAVDQD010000015">
    <property type="protein sequence ID" value="MDR6241996.1"/>
    <property type="molecule type" value="Genomic_DNA"/>
</dbReference>
<keyword evidence="1" id="KW-0472">Membrane</keyword>
<gene>
    <name evidence="2" type="ORF">HNQ88_005083</name>
</gene>
<proteinExistence type="predicted"/>
<sequence>MPDRNKLKIWKASKLIIVAVIIVLVSTIIIEWKDYSSQSTNYRLNKWMWVPTKNYICRDGSTSGFITKNGTGNSLVIFLSPGGSCFNSVTCIASKNKFNVKSYNKFKKAIIEKKDIFSDSPQDNPFYDADFLILPYCTGDLHSGTNSWGRFKNQLKRQQFVGRNNIECSINIFKKMNGLKKYDKVILWGESAGGFGSLINFDYIASQFPDSKFTMFINSGPMLLGNNIYTNCMRRCLINLYKIKIPDDYHKYINDINKYAFKEQGFYEYVANKYPENKFIILSSEYDWVMRNFYGFGQSNCNPWVTTIDSMNYNAALRNLKHNLNDYHNWHVEIGNGSNHIYKMDEIMSFDSLAMLLTEP</sequence>
<dbReference type="RefSeq" id="WP_309943260.1">
    <property type="nucleotide sequence ID" value="NZ_AP025308.1"/>
</dbReference>
<dbReference type="GO" id="GO:0016787">
    <property type="term" value="F:hydrolase activity"/>
    <property type="evidence" value="ECO:0007669"/>
    <property type="project" value="InterPro"/>
</dbReference>
<dbReference type="PANTHER" id="PTHR21562">
    <property type="entry name" value="NOTUM-RELATED"/>
    <property type="match status" value="1"/>
</dbReference>
<feature type="transmembrane region" description="Helical" evidence="1">
    <location>
        <begin position="12"/>
        <end position="32"/>
    </location>
</feature>
<protein>
    <recommendedName>
        <fullName evidence="4">Pectinacetylesterase</fullName>
    </recommendedName>
</protein>